<gene>
    <name evidence="2" type="ORF">AAHA92_19192</name>
</gene>
<dbReference type="EMBL" id="JBEAFC010000007">
    <property type="protein sequence ID" value="KAL1551333.1"/>
    <property type="molecule type" value="Genomic_DNA"/>
</dbReference>
<accession>A0ABD1H7T7</accession>
<dbReference type="PANTHER" id="PTHR33052">
    <property type="entry name" value="DUF4228 DOMAIN PROTEIN-RELATED"/>
    <property type="match status" value="1"/>
</dbReference>
<evidence type="ECO:0000256" key="1">
    <source>
        <dbReference type="SAM" id="MobiDB-lite"/>
    </source>
</evidence>
<sequence length="106" mass="11901">MFVKIVHQGGRVEIHDRPILAAELLSRNPKCCVAHPDVFHQPYAVVSPSTTLALGKKYYVVPVCTIARLQLKHSSSQPNDQKRNGRTRLPLAHADHWQPGLESIME</sequence>
<reference evidence="2 3" key="1">
    <citation type="submission" date="2024-06" db="EMBL/GenBank/DDBJ databases">
        <title>A chromosome level genome sequence of Diviner's sage (Salvia divinorum).</title>
        <authorList>
            <person name="Ford S.A."/>
            <person name="Ro D.-K."/>
            <person name="Ness R.W."/>
            <person name="Phillips M.A."/>
        </authorList>
    </citation>
    <scope>NUCLEOTIDE SEQUENCE [LARGE SCALE GENOMIC DNA]</scope>
    <source>
        <strain evidence="2">SAF-2024a</strain>
        <tissue evidence="2">Leaf</tissue>
    </source>
</reference>
<evidence type="ECO:0000313" key="2">
    <source>
        <dbReference type="EMBL" id="KAL1551333.1"/>
    </source>
</evidence>
<comment type="caution">
    <text evidence="2">The sequence shown here is derived from an EMBL/GenBank/DDBJ whole genome shotgun (WGS) entry which is preliminary data.</text>
</comment>
<organism evidence="2 3">
    <name type="scientific">Salvia divinorum</name>
    <name type="common">Maria pastora</name>
    <name type="synonym">Diviner's sage</name>
    <dbReference type="NCBI Taxonomy" id="28513"/>
    <lineage>
        <taxon>Eukaryota</taxon>
        <taxon>Viridiplantae</taxon>
        <taxon>Streptophyta</taxon>
        <taxon>Embryophyta</taxon>
        <taxon>Tracheophyta</taxon>
        <taxon>Spermatophyta</taxon>
        <taxon>Magnoliopsida</taxon>
        <taxon>eudicotyledons</taxon>
        <taxon>Gunneridae</taxon>
        <taxon>Pentapetalae</taxon>
        <taxon>asterids</taxon>
        <taxon>lamiids</taxon>
        <taxon>Lamiales</taxon>
        <taxon>Lamiaceae</taxon>
        <taxon>Nepetoideae</taxon>
        <taxon>Mentheae</taxon>
        <taxon>Salviinae</taxon>
        <taxon>Salvia</taxon>
        <taxon>Salvia subgen. Calosphace</taxon>
    </lineage>
</organism>
<keyword evidence="3" id="KW-1185">Reference proteome</keyword>
<proteinExistence type="predicted"/>
<dbReference type="Proteomes" id="UP001567538">
    <property type="component" value="Unassembled WGS sequence"/>
</dbReference>
<name>A0ABD1H7T7_SALDI</name>
<feature type="region of interest" description="Disordered" evidence="1">
    <location>
        <begin position="72"/>
        <end position="106"/>
    </location>
</feature>
<protein>
    <submittedName>
        <fullName evidence="2">Uncharacterized protein</fullName>
    </submittedName>
</protein>
<dbReference type="Pfam" id="PF14009">
    <property type="entry name" value="PADRE"/>
    <property type="match status" value="1"/>
</dbReference>
<dbReference type="AlphaFoldDB" id="A0ABD1H7T7"/>
<dbReference type="InterPro" id="IPR025322">
    <property type="entry name" value="PADRE_dom"/>
</dbReference>
<evidence type="ECO:0000313" key="3">
    <source>
        <dbReference type="Proteomes" id="UP001567538"/>
    </source>
</evidence>